<gene>
    <name evidence="1" type="ORF">dnm_077500</name>
</gene>
<evidence type="ECO:0000313" key="2">
    <source>
        <dbReference type="Proteomes" id="UP000663722"/>
    </source>
</evidence>
<evidence type="ECO:0000313" key="1">
    <source>
        <dbReference type="EMBL" id="QTA91677.1"/>
    </source>
</evidence>
<dbReference type="EMBL" id="CP061800">
    <property type="protein sequence ID" value="QTA91677.1"/>
    <property type="molecule type" value="Genomic_DNA"/>
</dbReference>
<name>A0A975GS93_9BACT</name>
<protein>
    <submittedName>
        <fullName evidence="1">Uncharacterized protein</fullName>
    </submittedName>
</protein>
<keyword evidence="2" id="KW-1185">Reference proteome</keyword>
<sequence length="59" mass="7039">MLRLSKFFSYYTSVLFTLNSLTPLFSISDHFELLFVCITSLFYCMEKIIKFPSPFPLDW</sequence>
<dbReference type="Proteomes" id="UP000663722">
    <property type="component" value="Chromosome"/>
</dbReference>
<dbReference type="KEGG" id="dmm:dnm_077500"/>
<proteinExistence type="predicted"/>
<organism evidence="1 2">
    <name type="scientific">Desulfonema magnum</name>
    <dbReference type="NCBI Taxonomy" id="45655"/>
    <lineage>
        <taxon>Bacteria</taxon>
        <taxon>Pseudomonadati</taxon>
        <taxon>Thermodesulfobacteriota</taxon>
        <taxon>Desulfobacteria</taxon>
        <taxon>Desulfobacterales</taxon>
        <taxon>Desulfococcaceae</taxon>
        <taxon>Desulfonema</taxon>
    </lineage>
</organism>
<dbReference type="AlphaFoldDB" id="A0A975GS93"/>
<reference evidence="1" key="1">
    <citation type="journal article" date="2021" name="Microb. Physiol.">
        <title>Proteogenomic Insights into the Physiology of Marine, Sulfate-Reducing, Filamentous Desulfonema limicola and Desulfonema magnum.</title>
        <authorList>
            <person name="Schnaars V."/>
            <person name="Wohlbrand L."/>
            <person name="Scheve S."/>
            <person name="Hinrichs C."/>
            <person name="Reinhardt R."/>
            <person name="Rabus R."/>
        </authorList>
    </citation>
    <scope>NUCLEOTIDE SEQUENCE</scope>
    <source>
        <strain evidence="1">4be13</strain>
    </source>
</reference>
<accession>A0A975GS93</accession>